<reference evidence="3" key="1">
    <citation type="submission" date="2023-03" db="UniProtKB">
        <authorList>
            <consortium name="WormBaseParasite"/>
        </authorList>
    </citation>
    <scope>IDENTIFICATION</scope>
</reference>
<name>A0A9J2PDY4_ASCLU</name>
<feature type="transmembrane region" description="Helical" evidence="1">
    <location>
        <begin position="219"/>
        <end position="240"/>
    </location>
</feature>
<organism evidence="2 3">
    <name type="scientific">Ascaris lumbricoides</name>
    <name type="common">Giant roundworm</name>
    <dbReference type="NCBI Taxonomy" id="6252"/>
    <lineage>
        <taxon>Eukaryota</taxon>
        <taxon>Metazoa</taxon>
        <taxon>Ecdysozoa</taxon>
        <taxon>Nematoda</taxon>
        <taxon>Chromadorea</taxon>
        <taxon>Rhabditida</taxon>
        <taxon>Spirurina</taxon>
        <taxon>Ascaridomorpha</taxon>
        <taxon>Ascaridoidea</taxon>
        <taxon>Ascarididae</taxon>
        <taxon>Ascaris</taxon>
    </lineage>
</organism>
<feature type="transmembrane region" description="Helical" evidence="1">
    <location>
        <begin position="147"/>
        <end position="166"/>
    </location>
</feature>
<feature type="transmembrane region" description="Helical" evidence="1">
    <location>
        <begin position="21"/>
        <end position="44"/>
    </location>
</feature>
<dbReference type="Gene3D" id="1.20.1070.10">
    <property type="entry name" value="Rhodopsin 7-helix transmembrane proteins"/>
    <property type="match status" value="1"/>
</dbReference>
<keyword evidence="2" id="KW-1185">Reference proteome</keyword>
<dbReference type="PANTHER" id="PTHR23021:SF18">
    <property type="entry name" value="SERPENTINE RECEPTOR, CLASS T"/>
    <property type="match status" value="1"/>
</dbReference>
<dbReference type="AlphaFoldDB" id="A0A9J2PDY4"/>
<evidence type="ECO:0000256" key="1">
    <source>
        <dbReference type="SAM" id="Phobius"/>
    </source>
</evidence>
<evidence type="ECO:0000313" key="3">
    <source>
        <dbReference type="WBParaSite" id="ALUE_0000764801-mRNA-1"/>
    </source>
</evidence>
<accession>A0A9J2PDY4</accession>
<dbReference type="WBParaSite" id="ALUE_0000764801-mRNA-1">
    <property type="protein sequence ID" value="ALUE_0000764801-mRNA-1"/>
    <property type="gene ID" value="ALUE_0000764801"/>
</dbReference>
<feature type="transmembrane region" description="Helical" evidence="1">
    <location>
        <begin position="187"/>
        <end position="207"/>
    </location>
</feature>
<keyword evidence="1" id="KW-0812">Transmembrane</keyword>
<keyword evidence="1" id="KW-1133">Transmembrane helix</keyword>
<dbReference type="SUPFAM" id="SSF81321">
    <property type="entry name" value="Family A G protein-coupled receptor-like"/>
    <property type="match status" value="1"/>
</dbReference>
<evidence type="ECO:0000313" key="2">
    <source>
        <dbReference type="Proteomes" id="UP000036681"/>
    </source>
</evidence>
<feature type="transmembrane region" description="Helical" evidence="1">
    <location>
        <begin position="56"/>
        <end position="82"/>
    </location>
</feature>
<keyword evidence="1" id="KW-0472">Membrane</keyword>
<dbReference type="InterPro" id="IPR019425">
    <property type="entry name" value="7TM_GPCR_serpentine_rcpt_Srt"/>
</dbReference>
<dbReference type="Proteomes" id="UP000036681">
    <property type="component" value="Unplaced"/>
</dbReference>
<proteinExistence type="predicted"/>
<sequence length="296" mass="34259">MSTNVAMDAIQRFIEANDTTVVGSTFLFCGIVCVLPYFLVARLFVSEKDFQAITAYNIMFCISVCDILQLFCQIITAIFVFFQSTFMPIINKALCGICFLWGALFFSSYMTPYVGISFNPDEFIWSYDNGKYSDVVSTIEFIGSNTLLFATFCTYICIVVHVISQAHFLHFQRKKVHANKSQRKHELWLLVQSIILFLYCALLIFAWHYYYLFLPDTKWTYASINTFWILSGGLNPLLYLTMNRHDKDCSCVIKQLSTRICYFDVLERFVCVSFAFIPASAFVRTLRFGFMTDDRV</sequence>
<feature type="transmembrane region" description="Helical" evidence="1">
    <location>
        <begin position="261"/>
        <end position="283"/>
    </location>
</feature>
<protein>
    <submittedName>
        <fullName evidence="3">7TM GPCR serpentine receptor class x (Srx) domain-containing protein</fullName>
    </submittedName>
</protein>
<feature type="transmembrane region" description="Helical" evidence="1">
    <location>
        <begin position="94"/>
        <end position="116"/>
    </location>
</feature>
<dbReference type="PANTHER" id="PTHR23021">
    <property type="entry name" value="SERPENTINE RECEPTOR, CLASS T"/>
    <property type="match status" value="1"/>
</dbReference>